<gene>
    <name evidence="3" type="ORF">KPL78_11775</name>
</gene>
<protein>
    <submittedName>
        <fullName evidence="3">Sulfurtransferase TusA family protein</fullName>
    </submittedName>
</protein>
<dbReference type="SUPFAM" id="SSF64307">
    <property type="entry name" value="SirA-like"/>
    <property type="match status" value="1"/>
</dbReference>
<dbReference type="EMBL" id="JAHYBZ010000003">
    <property type="protein sequence ID" value="MBW6398533.1"/>
    <property type="molecule type" value="Genomic_DNA"/>
</dbReference>
<keyword evidence="4" id="KW-1185">Reference proteome</keyword>
<dbReference type="Gene3D" id="3.30.110.40">
    <property type="entry name" value="TusA-like domain"/>
    <property type="match status" value="1"/>
</dbReference>
<sequence length="81" mass="9059">MVEEISVNSTLDIQNETCPMTFVRVRLALDRMPPGTVLEVLLRGEEPRRNVPRTAEEQGHTILAMTDEAGGIMRLLLRRGG</sequence>
<comment type="similarity">
    <text evidence="1">Belongs to the sulfur carrier protein TusA family.</text>
</comment>
<evidence type="ECO:0000256" key="1">
    <source>
        <dbReference type="ARBA" id="ARBA00008984"/>
    </source>
</evidence>
<dbReference type="RefSeq" id="WP_219763165.1">
    <property type="nucleotide sequence ID" value="NZ_JAHYBZ010000003.1"/>
</dbReference>
<dbReference type="InterPro" id="IPR036868">
    <property type="entry name" value="TusA-like_sf"/>
</dbReference>
<dbReference type="PANTHER" id="PTHR33279:SF19">
    <property type="entry name" value="SSL1707 PROTEIN"/>
    <property type="match status" value="1"/>
</dbReference>
<evidence type="ECO:0000313" key="4">
    <source>
        <dbReference type="Proteomes" id="UP001196565"/>
    </source>
</evidence>
<feature type="domain" description="UPF0033" evidence="2">
    <location>
        <begin position="10"/>
        <end position="79"/>
    </location>
</feature>
<reference evidence="3 4" key="1">
    <citation type="submission" date="2021-07" db="EMBL/GenBank/DDBJ databases">
        <authorList>
            <person name="So Y."/>
        </authorList>
    </citation>
    <scope>NUCLEOTIDE SEQUENCE [LARGE SCALE GENOMIC DNA]</scope>
    <source>
        <strain evidence="3 4">HJA6</strain>
    </source>
</reference>
<dbReference type="Proteomes" id="UP001196565">
    <property type="component" value="Unassembled WGS sequence"/>
</dbReference>
<evidence type="ECO:0000259" key="2">
    <source>
        <dbReference type="Pfam" id="PF01206"/>
    </source>
</evidence>
<accession>A0ABS7A8A4</accession>
<evidence type="ECO:0000313" key="3">
    <source>
        <dbReference type="EMBL" id="MBW6398533.1"/>
    </source>
</evidence>
<comment type="caution">
    <text evidence="3">The sequence shown here is derived from an EMBL/GenBank/DDBJ whole genome shotgun (WGS) entry which is preliminary data.</text>
</comment>
<organism evidence="3 4">
    <name type="scientific">Roseomonas alba</name>
    <dbReference type="NCBI Taxonomy" id="2846776"/>
    <lineage>
        <taxon>Bacteria</taxon>
        <taxon>Pseudomonadati</taxon>
        <taxon>Pseudomonadota</taxon>
        <taxon>Alphaproteobacteria</taxon>
        <taxon>Acetobacterales</taxon>
        <taxon>Roseomonadaceae</taxon>
        <taxon>Roseomonas</taxon>
    </lineage>
</organism>
<proteinExistence type="inferred from homology"/>
<name>A0ABS7A8A4_9PROT</name>
<dbReference type="CDD" id="cd00291">
    <property type="entry name" value="SirA_YedF_YeeD"/>
    <property type="match status" value="1"/>
</dbReference>
<dbReference type="InterPro" id="IPR001455">
    <property type="entry name" value="TusA-like"/>
</dbReference>
<dbReference type="PANTHER" id="PTHR33279">
    <property type="entry name" value="SULFUR CARRIER PROTEIN YEDF-RELATED"/>
    <property type="match status" value="1"/>
</dbReference>
<dbReference type="Pfam" id="PF01206">
    <property type="entry name" value="TusA"/>
    <property type="match status" value="1"/>
</dbReference>